<evidence type="ECO:0000313" key="2">
    <source>
        <dbReference type="Proteomes" id="UP000001202"/>
    </source>
</evidence>
<evidence type="ECO:0000313" key="1">
    <source>
        <dbReference type="EMBL" id="ACD70973.1"/>
    </source>
</evidence>
<name>A0A0H3BKT7_TREPS</name>
<dbReference type="PATRIC" id="fig|455434.6.peg.551"/>
<sequence>MQSLEPLITKQLRPAPVGVPEGTPQQVLYVLTWSALTQVDKYRISTAVPAVSGVYELYYMDEARALNLLTAAHAWYGGLRGNVRAAVDPHETADPARRALLTDATLYYRYSVSHSRDDMCDLVWFLHTQYFPGSVRVQHSGRYSAIFVQERAPDRVYWLEDLPHRTERGSMQTRVSK</sequence>
<dbReference type="AlphaFoldDB" id="A0A0H3BKT7"/>
<dbReference type="RefSeq" id="WP_010881999.1">
    <property type="nucleotide sequence ID" value="NC_010741.1"/>
</dbReference>
<dbReference type="EMBL" id="CP000805">
    <property type="protein sequence ID" value="ACD70973.1"/>
    <property type="molecule type" value="Genomic_DNA"/>
</dbReference>
<dbReference type="Proteomes" id="UP000001202">
    <property type="component" value="Chromosome"/>
</dbReference>
<organism evidence="1 2">
    <name type="scientific">Treponema pallidum subsp. pallidum (strain SS14)</name>
    <dbReference type="NCBI Taxonomy" id="455434"/>
    <lineage>
        <taxon>Bacteria</taxon>
        <taxon>Pseudomonadati</taxon>
        <taxon>Spirochaetota</taxon>
        <taxon>Spirochaetia</taxon>
        <taxon>Spirochaetales</taxon>
        <taxon>Treponemataceae</taxon>
        <taxon>Treponema</taxon>
    </lineage>
</organism>
<reference evidence="1 2" key="1">
    <citation type="journal article" date="2008" name="BMC Microbiol.">
        <title>Complete genome sequence of Treponema pallidum ssp. pallidum strain SS14 determined with oligonucleotide arrays.</title>
        <authorList>
            <person name="Matejkova P."/>
            <person name="Strouhal M."/>
            <person name="Smajs D."/>
            <person name="Norris S.J."/>
            <person name="Palzkill T."/>
            <person name="Petrosino J.F."/>
            <person name="Sodergren E."/>
            <person name="Norton J.E."/>
            <person name="Singh J."/>
            <person name="Richmond T.A."/>
            <person name="Molla M.N."/>
            <person name="Albert T.J."/>
            <person name="Weinstock G.M."/>
        </authorList>
    </citation>
    <scope>NUCLEOTIDE SEQUENCE [LARGE SCALE GENOMIC DNA]</scope>
    <source>
        <strain evidence="1 2">SS14</strain>
    </source>
</reference>
<dbReference type="GeneID" id="93876321"/>
<accession>A0A0H3BKT7</accession>
<protein>
    <submittedName>
        <fullName evidence="1">Uncharacterized protein</fullName>
    </submittedName>
</protein>
<gene>
    <name evidence="1" type="ordered locus">TPASS_0552</name>
</gene>
<dbReference type="KEGG" id="tpp:TPASS_0552"/>
<proteinExistence type="predicted"/>